<dbReference type="EMBL" id="CP036275">
    <property type="protein sequence ID" value="QDU40471.1"/>
    <property type="molecule type" value="Genomic_DNA"/>
</dbReference>
<dbReference type="KEGG" id="mri:Mal4_48280"/>
<evidence type="ECO:0000313" key="2">
    <source>
        <dbReference type="EMBL" id="QDU40471.1"/>
    </source>
</evidence>
<proteinExistence type="predicted"/>
<dbReference type="InterPro" id="IPR035903">
    <property type="entry name" value="HesB-like_dom_sf"/>
</dbReference>
<accession>A0A517ZDC8</accession>
<gene>
    <name evidence="2" type="ORF">Mal4_48280</name>
</gene>
<protein>
    <submittedName>
        <fullName evidence="2">Uncharacterized protein</fullName>
    </submittedName>
</protein>
<evidence type="ECO:0000313" key="3">
    <source>
        <dbReference type="Proteomes" id="UP000320496"/>
    </source>
</evidence>
<dbReference type="SUPFAM" id="SSF89360">
    <property type="entry name" value="HesB-like domain"/>
    <property type="match status" value="1"/>
</dbReference>
<name>A0A517ZDC8_9PLAN</name>
<sequence length="96" mass="10874">MLTISQPAYDRLSELLADRPNDVAVRIVLREGRARIRPGRQREGDQAIEHEGRTVLLLDKRAARKLDHRTLGIRETEKGPRLKLRRPASDGAAQDS</sequence>
<dbReference type="Proteomes" id="UP000320496">
    <property type="component" value="Chromosome"/>
</dbReference>
<dbReference type="RefSeq" id="WP_145371761.1">
    <property type="nucleotide sequence ID" value="NZ_CP036275.1"/>
</dbReference>
<organism evidence="2 3">
    <name type="scientific">Maioricimonas rarisocia</name>
    <dbReference type="NCBI Taxonomy" id="2528026"/>
    <lineage>
        <taxon>Bacteria</taxon>
        <taxon>Pseudomonadati</taxon>
        <taxon>Planctomycetota</taxon>
        <taxon>Planctomycetia</taxon>
        <taxon>Planctomycetales</taxon>
        <taxon>Planctomycetaceae</taxon>
        <taxon>Maioricimonas</taxon>
    </lineage>
</organism>
<feature type="region of interest" description="Disordered" evidence="1">
    <location>
        <begin position="69"/>
        <end position="96"/>
    </location>
</feature>
<evidence type="ECO:0000256" key="1">
    <source>
        <dbReference type="SAM" id="MobiDB-lite"/>
    </source>
</evidence>
<reference evidence="2 3" key="1">
    <citation type="submission" date="2019-02" db="EMBL/GenBank/DDBJ databases">
        <title>Deep-cultivation of Planctomycetes and their phenomic and genomic characterization uncovers novel biology.</title>
        <authorList>
            <person name="Wiegand S."/>
            <person name="Jogler M."/>
            <person name="Boedeker C."/>
            <person name="Pinto D."/>
            <person name="Vollmers J."/>
            <person name="Rivas-Marin E."/>
            <person name="Kohn T."/>
            <person name="Peeters S.H."/>
            <person name="Heuer A."/>
            <person name="Rast P."/>
            <person name="Oberbeckmann S."/>
            <person name="Bunk B."/>
            <person name="Jeske O."/>
            <person name="Meyerdierks A."/>
            <person name="Storesund J.E."/>
            <person name="Kallscheuer N."/>
            <person name="Luecker S."/>
            <person name="Lage O.M."/>
            <person name="Pohl T."/>
            <person name="Merkel B.J."/>
            <person name="Hornburger P."/>
            <person name="Mueller R.-W."/>
            <person name="Bruemmer F."/>
            <person name="Labrenz M."/>
            <person name="Spormann A.M."/>
            <person name="Op den Camp H."/>
            <person name="Overmann J."/>
            <person name="Amann R."/>
            <person name="Jetten M.S.M."/>
            <person name="Mascher T."/>
            <person name="Medema M.H."/>
            <person name="Devos D.P."/>
            <person name="Kaster A.-K."/>
            <person name="Ovreas L."/>
            <person name="Rohde M."/>
            <person name="Galperin M.Y."/>
            <person name="Jogler C."/>
        </authorList>
    </citation>
    <scope>NUCLEOTIDE SEQUENCE [LARGE SCALE GENOMIC DNA]</scope>
    <source>
        <strain evidence="2 3">Mal4</strain>
    </source>
</reference>
<dbReference type="AlphaFoldDB" id="A0A517ZDC8"/>
<feature type="compositionally biased region" description="Basic and acidic residues" evidence="1">
    <location>
        <begin position="69"/>
        <end position="80"/>
    </location>
</feature>
<keyword evidence="3" id="KW-1185">Reference proteome</keyword>